<sequence length="230" mass="26328">MPFIVIDELLEIYDGSNGENLDDDQINVYAQEWLHKNNYEPTEVFSLVFEKRHLPKWSSLLAFLYCYGIGTETDEHEMFKYYKYAAEADDMVAQNQLGWCYAHGHGVDVDWETAFNWFQSSASKGCIISEGNTFAQNQLGYFYQDGIATERSVAKAYYWYTKAISGKNTAALYNVALLYQGGLGVPVDIHLAIRFYRLAINEKVDKAYTLDLSELICLQASDVNAWYTTL</sequence>
<dbReference type="InterPro" id="IPR052945">
    <property type="entry name" value="Mitotic_Regulator"/>
</dbReference>
<reference evidence="1" key="1">
    <citation type="submission" date="2021-06" db="EMBL/GenBank/DDBJ databases">
        <authorList>
            <person name="Kallberg Y."/>
            <person name="Tangrot J."/>
            <person name="Rosling A."/>
        </authorList>
    </citation>
    <scope>NUCLEOTIDE SEQUENCE</scope>
    <source>
        <strain evidence="1">MT106</strain>
    </source>
</reference>
<organism evidence="1 2">
    <name type="scientific">Ambispora gerdemannii</name>
    <dbReference type="NCBI Taxonomy" id="144530"/>
    <lineage>
        <taxon>Eukaryota</taxon>
        <taxon>Fungi</taxon>
        <taxon>Fungi incertae sedis</taxon>
        <taxon>Mucoromycota</taxon>
        <taxon>Glomeromycotina</taxon>
        <taxon>Glomeromycetes</taxon>
        <taxon>Archaeosporales</taxon>
        <taxon>Ambisporaceae</taxon>
        <taxon>Ambispora</taxon>
    </lineage>
</organism>
<name>A0A9N8Z2K8_9GLOM</name>
<dbReference type="OrthoDB" id="2384430at2759"/>
<dbReference type="PANTHER" id="PTHR43628">
    <property type="entry name" value="ACTIVATOR OF C KINASE PROTEIN 1-RELATED"/>
    <property type="match status" value="1"/>
</dbReference>
<dbReference type="InterPro" id="IPR011990">
    <property type="entry name" value="TPR-like_helical_dom_sf"/>
</dbReference>
<keyword evidence="2" id="KW-1185">Reference proteome</keyword>
<dbReference type="SMART" id="SM00671">
    <property type="entry name" value="SEL1"/>
    <property type="match status" value="4"/>
</dbReference>
<dbReference type="Pfam" id="PF08238">
    <property type="entry name" value="Sel1"/>
    <property type="match status" value="4"/>
</dbReference>
<dbReference type="AlphaFoldDB" id="A0A9N8Z2K8"/>
<comment type="caution">
    <text evidence="1">The sequence shown here is derived from an EMBL/GenBank/DDBJ whole genome shotgun (WGS) entry which is preliminary data.</text>
</comment>
<dbReference type="Proteomes" id="UP000789831">
    <property type="component" value="Unassembled WGS sequence"/>
</dbReference>
<accession>A0A9N8Z2K8</accession>
<evidence type="ECO:0000313" key="2">
    <source>
        <dbReference type="Proteomes" id="UP000789831"/>
    </source>
</evidence>
<dbReference type="PANTHER" id="PTHR43628:SF1">
    <property type="entry name" value="CHITIN SYNTHASE REGULATORY FACTOR 2-RELATED"/>
    <property type="match status" value="1"/>
</dbReference>
<evidence type="ECO:0000313" key="1">
    <source>
        <dbReference type="EMBL" id="CAG8472171.1"/>
    </source>
</evidence>
<dbReference type="EMBL" id="CAJVPL010000246">
    <property type="protein sequence ID" value="CAG8472171.1"/>
    <property type="molecule type" value="Genomic_DNA"/>
</dbReference>
<proteinExistence type="predicted"/>
<protein>
    <submittedName>
        <fullName evidence="1">9203_t:CDS:1</fullName>
    </submittedName>
</protein>
<gene>
    <name evidence="1" type="ORF">AGERDE_LOCUS2793</name>
</gene>
<dbReference type="InterPro" id="IPR006597">
    <property type="entry name" value="Sel1-like"/>
</dbReference>
<dbReference type="Gene3D" id="1.25.40.10">
    <property type="entry name" value="Tetratricopeptide repeat domain"/>
    <property type="match status" value="2"/>
</dbReference>
<dbReference type="SUPFAM" id="SSF81901">
    <property type="entry name" value="HCP-like"/>
    <property type="match status" value="1"/>
</dbReference>